<reference evidence="2 3" key="1">
    <citation type="journal article" date="2015" name="Int. J. Syst. Evol. Microbiol.">
        <title>Thermococcus eurythermalis sp. nov., a conditional piezophilic hyperthermophilic archaeon with a wide temperature range isolated from an oil-immersed chimney in the Guaymas Basin.</title>
        <authorList>
            <person name="Zhao W."/>
            <person name="Zeng X."/>
            <person name="Xiao X."/>
        </authorList>
    </citation>
    <scope>NUCLEOTIDE SEQUENCE [LARGE SCALE GENOMIC DNA]</scope>
    <source>
        <strain evidence="2 3">A501</strain>
    </source>
</reference>
<dbReference type="AlphaFoldDB" id="A0A097QRL4"/>
<dbReference type="GO" id="GO:0042175">
    <property type="term" value="C:nuclear outer membrane-endoplasmic reticulum membrane network"/>
    <property type="evidence" value="ECO:0007669"/>
    <property type="project" value="TreeGrafter"/>
</dbReference>
<organism evidence="2 3">
    <name type="scientific">Thermococcus eurythermalis</name>
    <dbReference type="NCBI Taxonomy" id="1505907"/>
    <lineage>
        <taxon>Archaea</taxon>
        <taxon>Methanobacteriati</taxon>
        <taxon>Methanobacteriota</taxon>
        <taxon>Thermococci</taxon>
        <taxon>Thermococcales</taxon>
        <taxon>Thermococcaceae</taxon>
        <taxon>Thermococcus</taxon>
    </lineage>
</organism>
<keyword evidence="3" id="KW-1185">Reference proteome</keyword>
<dbReference type="OrthoDB" id="147108at2157"/>
<proteinExistence type="predicted"/>
<gene>
    <name evidence="2" type="ORF">TEU_01530</name>
</gene>
<dbReference type="PANTHER" id="PTHR31027:SF2">
    <property type="entry name" value="LEBERCILIN DOMAIN-CONTAINING PROTEIN"/>
    <property type="match status" value="1"/>
</dbReference>
<dbReference type="KEGG" id="teu:TEU_01530"/>
<feature type="coiled-coil region" evidence="1">
    <location>
        <begin position="4"/>
        <end position="101"/>
    </location>
</feature>
<dbReference type="SUPFAM" id="SSF57997">
    <property type="entry name" value="Tropomyosin"/>
    <property type="match status" value="1"/>
</dbReference>
<evidence type="ECO:0000313" key="3">
    <source>
        <dbReference type="Proteomes" id="UP000029980"/>
    </source>
</evidence>
<dbReference type="Gene3D" id="6.10.250.3110">
    <property type="match status" value="1"/>
</dbReference>
<dbReference type="HOGENOM" id="CLU_926284_0_0_2"/>
<dbReference type="Gene3D" id="1.10.287.950">
    <property type="entry name" value="Methyl-accepting chemotaxis protein"/>
    <property type="match status" value="1"/>
</dbReference>
<evidence type="ECO:0000313" key="2">
    <source>
        <dbReference type="EMBL" id="AIU69122.1"/>
    </source>
</evidence>
<dbReference type="PANTHER" id="PTHR31027">
    <property type="entry name" value="NUCLEAR SEGREGATION PROTEIN BFR1"/>
    <property type="match status" value="1"/>
</dbReference>
<dbReference type="GeneID" id="25152112"/>
<name>A0A097QRL4_9EURY</name>
<protein>
    <submittedName>
        <fullName evidence="2">Phosphoserine phosphatase</fullName>
    </submittedName>
</protein>
<feature type="coiled-coil region" evidence="1">
    <location>
        <begin position="160"/>
        <end position="257"/>
    </location>
</feature>
<dbReference type="GO" id="GO:0003729">
    <property type="term" value="F:mRNA binding"/>
    <property type="evidence" value="ECO:0007669"/>
    <property type="project" value="TreeGrafter"/>
</dbReference>
<evidence type="ECO:0000256" key="1">
    <source>
        <dbReference type="SAM" id="Coils"/>
    </source>
</evidence>
<accession>A0A097QRL4</accession>
<dbReference type="STRING" id="1505907.TEU_01530"/>
<dbReference type="GO" id="GO:1990904">
    <property type="term" value="C:ribonucleoprotein complex"/>
    <property type="evidence" value="ECO:0007669"/>
    <property type="project" value="TreeGrafter"/>
</dbReference>
<dbReference type="GO" id="GO:0008298">
    <property type="term" value="P:intracellular mRNA localization"/>
    <property type="evidence" value="ECO:0007669"/>
    <property type="project" value="TreeGrafter"/>
</dbReference>
<sequence length="301" mass="36734">MPTVKVDPEEIKRIKREIEALEKERNEIRAKLDELEKELQTWIQKRDEKNKEVQQLRQKGREYKAKRDEINQKIQELKKNREEINAKLDLLYQEILEYKTKRDEYNQLRRLKMRPEKIQERIEKLEWELQTNPNITPEREKQIVDQIQVLATELEIIQQADRFHKKLVETRKKVDQLKKARKAISLEIQKLANQSQQYHEQMIQAFNKADEVKKEADEYHAKVVELREKVRELRRELREIERKIREYDEKHKELIAYRLVAKMRSKKDASFEKAVEALEKFKRGEKLTLDELLLLQRYNLV</sequence>
<keyword evidence="1" id="KW-0175">Coiled coil</keyword>
<dbReference type="InterPro" id="IPR039604">
    <property type="entry name" value="Bfr1"/>
</dbReference>
<dbReference type="Proteomes" id="UP000029980">
    <property type="component" value="Chromosome"/>
</dbReference>
<dbReference type="InterPro" id="IPR055545">
    <property type="entry name" value="DUF7121"/>
</dbReference>
<dbReference type="EMBL" id="CP008887">
    <property type="protein sequence ID" value="AIU69122.1"/>
    <property type="molecule type" value="Genomic_DNA"/>
</dbReference>
<dbReference type="RefSeq" id="WP_050002104.1">
    <property type="nucleotide sequence ID" value="NZ_CP008887.1"/>
</dbReference>
<dbReference type="Pfam" id="PF23435">
    <property type="entry name" value="DUF7121"/>
    <property type="match status" value="1"/>
</dbReference>